<dbReference type="Gene3D" id="3.40.50.300">
    <property type="entry name" value="P-loop containing nucleotide triphosphate hydrolases"/>
    <property type="match status" value="1"/>
</dbReference>
<feature type="domain" description="KAP NTPase" evidence="1">
    <location>
        <begin position="139"/>
        <end position="226"/>
    </location>
</feature>
<dbReference type="EnsemblMetazoa" id="ACUA017114-RA">
    <property type="protein sequence ID" value="ACUA017114-PA"/>
    <property type="gene ID" value="ACUA017114"/>
</dbReference>
<organism evidence="2 3">
    <name type="scientific">Anopheles culicifacies</name>
    <dbReference type="NCBI Taxonomy" id="139723"/>
    <lineage>
        <taxon>Eukaryota</taxon>
        <taxon>Metazoa</taxon>
        <taxon>Ecdysozoa</taxon>
        <taxon>Arthropoda</taxon>
        <taxon>Hexapoda</taxon>
        <taxon>Insecta</taxon>
        <taxon>Pterygota</taxon>
        <taxon>Neoptera</taxon>
        <taxon>Endopterygota</taxon>
        <taxon>Diptera</taxon>
        <taxon>Nematocera</taxon>
        <taxon>Culicoidea</taxon>
        <taxon>Culicidae</taxon>
        <taxon>Anophelinae</taxon>
        <taxon>Anopheles</taxon>
        <taxon>culicifacies species complex</taxon>
    </lineage>
</organism>
<evidence type="ECO:0000259" key="1">
    <source>
        <dbReference type="Pfam" id="PF07693"/>
    </source>
</evidence>
<dbReference type="InterPro" id="IPR011646">
    <property type="entry name" value="KAP_P-loop"/>
</dbReference>
<reference evidence="2" key="2">
    <citation type="submission" date="2020-05" db="UniProtKB">
        <authorList>
            <consortium name="EnsemblMetazoa"/>
        </authorList>
    </citation>
    <scope>IDENTIFICATION</scope>
    <source>
        <strain evidence="2">A-37</strain>
    </source>
</reference>
<dbReference type="Pfam" id="PF07693">
    <property type="entry name" value="KAP_NTPase"/>
    <property type="match status" value="1"/>
</dbReference>
<evidence type="ECO:0000313" key="3">
    <source>
        <dbReference type="Proteomes" id="UP000075883"/>
    </source>
</evidence>
<dbReference type="SUPFAM" id="SSF52540">
    <property type="entry name" value="P-loop containing nucleoside triphosphate hydrolases"/>
    <property type="match status" value="1"/>
</dbReference>
<sequence>MVEESYAAYAKAFGEGAELLEVGALREAFDRPAFVDDFHHELSISDFLSALTDTVLFLQTGYLRDRISGQLLRGSYPLEMLPAGEFKKLRAKLLKEVKSLRAEAIADKNSGQLNASRASEYNARRYAPSARGDQYGRTSFARQIGNLLTIRPGSPGIVVGIEGPWGSGKSSIIEMIKNDLSGMRESGPIIVQFSPWMLSGSEALVEALLTELAAGINEGAEESPTEKTLRVSKRILGY</sequence>
<dbReference type="InterPro" id="IPR027417">
    <property type="entry name" value="P-loop_NTPase"/>
</dbReference>
<reference evidence="3" key="1">
    <citation type="submission" date="2013-09" db="EMBL/GenBank/DDBJ databases">
        <title>The Genome Sequence of Anopheles culicifacies species A.</title>
        <authorList>
            <consortium name="The Broad Institute Genomics Platform"/>
            <person name="Neafsey D.E."/>
            <person name="Besansky N."/>
            <person name="Howell P."/>
            <person name="Walton C."/>
            <person name="Young S.K."/>
            <person name="Zeng Q."/>
            <person name="Gargeya S."/>
            <person name="Fitzgerald M."/>
            <person name="Haas B."/>
            <person name="Abouelleil A."/>
            <person name="Allen A.W."/>
            <person name="Alvarado L."/>
            <person name="Arachchi H.M."/>
            <person name="Berlin A.M."/>
            <person name="Chapman S.B."/>
            <person name="Gainer-Dewar J."/>
            <person name="Goldberg J."/>
            <person name="Griggs A."/>
            <person name="Gujja S."/>
            <person name="Hansen M."/>
            <person name="Howarth C."/>
            <person name="Imamovic A."/>
            <person name="Ireland A."/>
            <person name="Larimer J."/>
            <person name="McCowan C."/>
            <person name="Murphy C."/>
            <person name="Pearson M."/>
            <person name="Poon T.W."/>
            <person name="Priest M."/>
            <person name="Roberts A."/>
            <person name="Saif S."/>
            <person name="Shea T."/>
            <person name="Sisk P."/>
            <person name="Sykes S."/>
            <person name="Wortman J."/>
            <person name="Nusbaum C."/>
            <person name="Birren B."/>
        </authorList>
    </citation>
    <scope>NUCLEOTIDE SEQUENCE [LARGE SCALE GENOMIC DNA]</scope>
    <source>
        <strain evidence="3">A-37</strain>
    </source>
</reference>
<dbReference type="Proteomes" id="UP000075883">
    <property type="component" value="Unassembled WGS sequence"/>
</dbReference>
<name>A0A182MFM4_9DIPT</name>
<dbReference type="AlphaFoldDB" id="A0A182MFM4"/>
<protein>
    <recommendedName>
        <fullName evidence="1">KAP NTPase domain-containing protein</fullName>
    </recommendedName>
</protein>
<dbReference type="VEuPathDB" id="VectorBase:ACUA017114"/>
<keyword evidence="3" id="KW-1185">Reference proteome</keyword>
<evidence type="ECO:0000313" key="2">
    <source>
        <dbReference type="EnsemblMetazoa" id="ACUA017114-PA"/>
    </source>
</evidence>
<accession>A0A182MFM4</accession>
<proteinExistence type="predicted"/>
<dbReference type="EMBL" id="AXCM01023331">
    <property type="status" value="NOT_ANNOTATED_CDS"/>
    <property type="molecule type" value="Genomic_DNA"/>
</dbReference>